<dbReference type="AlphaFoldDB" id="A0ABD0J9V7"/>
<evidence type="ECO:0000313" key="3">
    <source>
        <dbReference type="Proteomes" id="UP001519460"/>
    </source>
</evidence>
<name>A0ABD0J9V7_9CAEN</name>
<protein>
    <submittedName>
        <fullName evidence="2">Uncharacterized protein</fullName>
    </submittedName>
</protein>
<feature type="region of interest" description="Disordered" evidence="1">
    <location>
        <begin position="407"/>
        <end position="431"/>
    </location>
</feature>
<feature type="compositionally biased region" description="Basic and acidic residues" evidence="1">
    <location>
        <begin position="165"/>
        <end position="181"/>
    </location>
</feature>
<dbReference type="EMBL" id="JACVVK020000545">
    <property type="protein sequence ID" value="KAK7466800.1"/>
    <property type="molecule type" value="Genomic_DNA"/>
</dbReference>
<feature type="compositionally biased region" description="Basic and acidic residues" evidence="1">
    <location>
        <begin position="138"/>
        <end position="158"/>
    </location>
</feature>
<dbReference type="PANTHER" id="PTHR10773:SF19">
    <property type="match status" value="1"/>
</dbReference>
<accession>A0ABD0J9V7</accession>
<dbReference type="Proteomes" id="UP001519460">
    <property type="component" value="Unassembled WGS sequence"/>
</dbReference>
<feature type="region of interest" description="Disordered" evidence="1">
    <location>
        <begin position="136"/>
        <end position="189"/>
    </location>
</feature>
<evidence type="ECO:0000313" key="2">
    <source>
        <dbReference type="EMBL" id="KAK7466800.1"/>
    </source>
</evidence>
<dbReference type="PANTHER" id="PTHR10773">
    <property type="entry name" value="DNA-DIRECTED RNA POLYMERASES I, II, AND III SUBUNIT RPABC2"/>
    <property type="match status" value="1"/>
</dbReference>
<gene>
    <name evidence="2" type="ORF">BaRGS_00037116</name>
</gene>
<comment type="caution">
    <text evidence="2">The sequence shown here is derived from an EMBL/GenBank/DDBJ whole genome shotgun (WGS) entry which is preliminary data.</text>
</comment>
<sequence length="431" mass="49140">MNRRDYSCQYGGFRGQPTSEDMSWARPSFPGAEAISGADMSVPAPQLYGAPSVFNVDMQPPHIPLTAHSQEPSMHQQLIASRGLLSLSQPPPLQQRRNPHQHPQHPQQPEHDQRQQGHVPSLQAVDEMVRSTVSAVFQEDKTENADKSIAKDFPETQKGKKRKRDPSEWKKSKNKGQREAGQEYTTAKGKVKKARAVQPIDCSKCRFHCSEKIPEETRQAIHTLYWNLGSYERQRAFIAQHVDQNEVKAKPKVTGRREFANSFFLTHNKKEHRVCKAFFTKTLDIGNKVIDYTLKKTESGVYVGRDERGRKDPGNKTKPEDIEFVHMHIGSFPSVRKEGKNKRKYLSADLNVGKMYSMYKDMCGEVGRKPVSISVYRNVFKKNFNLSFSKPKKEHCPNCNCGFERKKKAKDGEKHTILTDHAVPSSYSSNK</sequence>
<reference evidence="2 3" key="1">
    <citation type="journal article" date="2023" name="Sci. Data">
        <title>Genome assembly of the Korean intertidal mud-creeper Batillaria attramentaria.</title>
        <authorList>
            <person name="Patra A.K."/>
            <person name="Ho P.T."/>
            <person name="Jun S."/>
            <person name="Lee S.J."/>
            <person name="Kim Y."/>
            <person name="Won Y.J."/>
        </authorList>
    </citation>
    <scope>NUCLEOTIDE SEQUENCE [LARGE SCALE GENOMIC DNA]</scope>
    <source>
        <strain evidence="2">Wonlab-2016</strain>
    </source>
</reference>
<organism evidence="2 3">
    <name type="scientific">Batillaria attramentaria</name>
    <dbReference type="NCBI Taxonomy" id="370345"/>
    <lineage>
        <taxon>Eukaryota</taxon>
        <taxon>Metazoa</taxon>
        <taxon>Spiralia</taxon>
        <taxon>Lophotrochozoa</taxon>
        <taxon>Mollusca</taxon>
        <taxon>Gastropoda</taxon>
        <taxon>Caenogastropoda</taxon>
        <taxon>Sorbeoconcha</taxon>
        <taxon>Cerithioidea</taxon>
        <taxon>Batillariidae</taxon>
        <taxon>Batillaria</taxon>
    </lineage>
</organism>
<feature type="region of interest" description="Disordered" evidence="1">
    <location>
        <begin position="87"/>
        <end position="118"/>
    </location>
</feature>
<feature type="region of interest" description="Disordered" evidence="1">
    <location>
        <begin position="1"/>
        <end position="26"/>
    </location>
</feature>
<keyword evidence="3" id="KW-1185">Reference proteome</keyword>
<evidence type="ECO:0000256" key="1">
    <source>
        <dbReference type="SAM" id="MobiDB-lite"/>
    </source>
</evidence>
<proteinExistence type="predicted"/>